<accession>A0A4V2QBG1</accession>
<evidence type="ECO:0000256" key="1">
    <source>
        <dbReference type="SAM" id="Phobius"/>
    </source>
</evidence>
<keyword evidence="1" id="KW-1133">Transmembrane helix</keyword>
<evidence type="ECO:0008006" key="4">
    <source>
        <dbReference type="Google" id="ProtNLM"/>
    </source>
</evidence>
<dbReference type="STRING" id="1469948.GCA_000732725_00429"/>
<sequence length="95" mass="10784">MNFAFILILISIIAIIITFILNLLFKKTRYVKYIPGIVLFPFIIYNFITMYSVTSEGFESLGRFVMGILLLAACASSLIASITFDIIHRTIGRKK</sequence>
<keyword evidence="1" id="KW-0472">Membrane</keyword>
<name>A0A4V2QBG1_9FIRM</name>
<proteinExistence type="predicted"/>
<dbReference type="EMBL" id="SLUO01000012">
    <property type="protein sequence ID" value="TCL56332.1"/>
    <property type="molecule type" value="Genomic_DNA"/>
</dbReference>
<comment type="caution">
    <text evidence="2">The sequence shown here is derived from an EMBL/GenBank/DDBJ whole genome shotgun (WGS) entry which is preliminary data.</text>
</comment>
<evidence type="ECO:0000313" key="3">
    <source>
        <dbReference type="Proteomes" id="UP000295718"/>
    </source>
</evidence>
<reference evidence="2 3" key="1">
    <citation type="submission" date="2019-03" db="EMBL/GenBank/DDBJ databases">
        <title>Genomic Encyclopedia of Type Strains, Phase IV (KMG-IV): sequencing the most valuable type-strain genomes for metagenomic binning, comparative biology and taxonomic classification.</title>
        <authorList>
            <person name="Goeker M."/>
        </authorList>
    </citation>
    <scope>NUCLEOTIDE SEQUENCE [LARGE SCALE GENOMIC DNA]</scope>
    <source>
        <strain evidence="2 3">DSM 100556</strain>
    </source>
</reference>
<keyword evidence="1" id="KW-0812">Transmembrane</keyword>
<evidence type="ECO:0000313" key="2">
    <source>
        <dbReference type="EMBL" id="TCL56332.1"/>
    </source>
</evidence>
<dbReference type="Proteomes" id="UP000295718">
    <property type="component" value="Unassembled WGS sequence"/>
</dbReference>
<gene>
    <name evidence="2" type="ORF">EDD76_112160</name>
</gene>
<feature type="transmembrane region" description="Helical" evidence="1">
    <location>
        <begin position="6"/>
        <end position="25"/>
    </location>
</feature>
<feature type="transmembrane region" description="Helical" evidence="1">
    <location>
        <begin position="32"/>
        <end position="52"/>
    </location>
</feature>
<keyword evidence="3" id="KW-1185">Reference proteome</keyword>
<dbReference type="AlphaFoldDB" id="A0A4V2QBG1"/>
<feature type="transmembrane region" description="Helical" evidence="1">
    <location>
        <begin position="64"/>
        <end position="87"/>
    </location>
</feature>
<protein>
    <recommendedName>
        <fullName evidence="4">YesK-like protein</fullName>
    </recommendedName>
</protein>
<organism evidence="2 3">
    <name type="scientific">Kineothrix alysoides</name>
    <dbReference type="NCBI Taxonomy" id="1469948"/>
    <lineage>
        <taxon>Bacteria</taxon>
        <taxon>Bacillati</taxon>
        <taxon>Bacillota</taxon>
        <taxon>Clostridia</taxon>
        <taxon>Lachnospirales</taxon>
        <taxon>Lachnospiraceae</taxon>
        <taxon>Kineothrix</taxon>
    </lineage>
</organism>